<dbReference type="KEGG" id="kbi:30204500"/>
<reference evidence="2" key="4">
    <citation type="submission" date="2024-02" db="EMBL/GenBank/DDBJ databases">
        <title>Comparative genomics of Cryptococcus and Kwoniella reveals pathogenesis evolution and contrasting modes of karyotype evolution via chromosome fusion or intercentromeric recombination.</title>
        <authorList>
            <person name="Coelho M.A."/>
            <person name="David-Palma M."/>
            <person name="Shea T."/>
            <person name="Bowers K."/>
            <person name="McGinley-Smith S."/>
            <person name="Mohammad A.W."/>
            <person name="Gnirke A."/>
            <person name="Yurkov A.M."/>
            <person name="Nowrousian M."/>
            <person name="Sun S."/>
            <person name="Cuomo C.A."/>
            <person name="Heitman J."/>
        </authorList>
    </citation>
    <scope>NUCLEOTIDE SEQUENCE</scope>
    <source>
        <strain evidence="2">CBS 10118</strain>
    </source>
</reference>
<organism evidence="1">
    <name type="scientific">Kwoniella bestiolae CBS 10118</name>
    <dbReference type="NCBI Taxonomy" id="1296100"/>
    <lineage>
        <taxon>Eukaryota</taxon>
        <taxon>Fungi</taxon>
        <taxon>Dikarya</taxon>
        <taxon>Basidiomycota</taxon>
        <taxon>Agaricomycotina</taxon>
        <taxon>Tremellomycetes</taxon>
        <taxon>Tremellales</taxon>
        <taxon>Cryptococcaceae</taxon>
        <taxon>Kwoniella</taxon>
    </lineage>
</organism>
<dbReference type="AlphaFoldDB" id="A0A1B9GC69"/>
<dbReference type="Proteomes" id="UP000092730">
    <property type="component" value="Chromosome 1"/>
</dbReference>
<dbReference type="EMBL" id="CP144541">
    <property type="protein sequence ID" value="WVW79450.1"/>
    <property type="molecule type" value="Genomic_DNA"/>
</dbReference>
<dbReference type="GeneID" id="30204500"/>
<dbReference type="VEuPathDB" id="FungiDB:I302_00101"/>
<accession>A0A1B9GC69</accession>
<reference evidence="2" key="2">
    <citation type="submission" date="2013-07" db="EMBL/GenBank/DDBJ databases">
        <authorList>
            <consortium name="The Broad Institute Genome Sequencing Platform"/>
            <person name="Cuomo C."/>
            <person name="Litvintseva A."/>
            <person name="Chen Y."/>
            <person name="Heitman J."/>
            <person name="Sun S."/>
            <person name="Springer D."/>
            <person name="Dromer F."/>
            <person name="Young S.K."/>
            <person name="Zeng Q."/>
            <person name="Gargeya S."/>
            <person name="Fitzgerald M."/>
            <person name="Abouelleil A."/>
            <person name="Alvarado L."/>
            <person name="Berlin A.M."/>
            <person name="Chapman S.B."/>
            <person name="Dewar J."/>
            <person name="Goldberg J."/>
            <person name="Griggs A."/>
            <person name="Gujja S."/>
            <person name="Hansen M."/>
            <person name="Howarth C."/>
            <person name="Imamovic A."/>
            <person name="Larimer J."/>
            <person name="McCowan C."/>
            <person name="Murphy C."/>
            <person name="Pearson M."/>
            <person name="Priest M."/>
            <person name="Roberts A."/>
            <person name="Saif S."/>
            <person name="Shea T."/>
            <person name="Sykes S."/>
            <person name="Wortman J."/>
            <person name="Nusbaum C."/>
            <person name="Birren B."/>
        </authorList>
    </citation>
    <scope>NUCLEOTIDE SEQUENCE</scope>
    <source>
        <strain evidence="2">CBS 10118</strain>
    </source>
</reference>
<evidence type="ECO:0000313" key="2">
    <source>
        <dbReference type="EMBL" id="WVW79450.1"/>
    </source>
</evidence>
<dbReference type="OrthoDB" id="2793915at2759"/>
<name>A0A1B9GC69_9TREE</name>
<dbReference type="EMBL" id="KI894018">
    <property type="protein sequence ID" value="OCF28613.1"/>
    <property type="molecule type" value="Genomic_DNA"/>
</dbReference>
<dbReference type="RefSeq" id="XP_019049683.1">
    <property type="nucleotide sequence ID" value="XM_019186805.1"/>
</dbReference>
<evidence type="ECO:0000313" key="1">
    <source>
        <dbReference type="EMBL" id="OCF28613.1"/>
    </source>
</evidence>
<keyword evidence="3" id="KW-1185">Reference proteome</keyword>
<reference evidence="1" key="3">
    <citation type="submission" date="2014-01" db="EMBL/GenBank/DDBJ databases">
        <title>Evolution of pathogenesis and genome organization in the Tremellales.</title>
        <authorList>
            <person name="Cuomo C."/>
            <person name="Litvintseva A."/>
            <person name="Heitman J."/>
            <person name="Chen Y."/>
            <person name="Sun S."/>
            <person name="Springer D."/>
            <person name="Dromer F."/>
            <person name="Young S."/>
            <person name="Zeng Q."/>
            <person name="Chapman S."/>
            <person name="Gujja S."/>
            <person name="Saif S."/>
            <person name="Birren B."/>
        </authorList>
    </citation>
    <scope>NUCLEOTIDE SEQUENCE</scope>
    <source>
        <strain evidence="1">CBS 10118</strain>
    </source>
</reference>
<gene>
    <name evidence="1" type="ORF">I302_00101</name>
    <name evidence="2" type="ORF">I302_101419</name>
</gene>
<proteinExistence type="predicted"/>
<evidence type="ECO:0000313" key="3">
    <source>
        <dbReference type="Proteomes" id="UP000092730"/>
    </source>
</evidence>
<sequence>MKVMRPNTFDPIWLEDGEEDDGLAANYTSNMDYVVASAVKAAYNEDAIYNQFVELQGTVIPRYYGLFVSQSVRTHPGLDAASEMLELRVMLLEDLEEQVNPHDFLDDEYSMKECQRIDRLYEKLPR</sequence>
<protein>
    <submittedName>
        <fullName evidence="1">Uncharacterized protein</fullName>
    </submittedName>
</protein>
<reference evidence="1" key="1">
    <citation type="submission" date="2013-07" db="EMBL/GenBank/DDBJ databases">
        <title>The Genome Sequence of Cryptococcus bestiolae CBS10118.</title>
        <authorList>
            <consortium name="The Broad Institute Genome Sequencing Platform"/>
            <person name="Cuomo C."/>
            <person name="Litvintseva A."/>
            <person name="Chen Y."/>
            <person name="Heitman J."/>
            <person name="Sun S."/>
            <person name="Springer D."/>
            <person name="Dromer F."/>
            <person name="Young S.K."/>
            <person name="Zeng Q."/>
            <person name="Gargeya S."/>
            <person name="Fitzgerald M."/>
            <person name="Abouelleil A."/>
            <person name="Alvarado L."/>
            <person name="Berlin A.M."/>
            <person name="Chapman S.B."/>
            <person name="Dewar J."/>
            <person name="Goldberg J."/>
            <person name="Griggs A."/>
            <person name="Gujja S."/>
            <person name="Hansen M."/>
            <person name="Howarth C."/>
            <person name="Imamovic A."/>
            <person name="Larimer J."/>
            <person name="McCowan C."/>
            <person name="Murphy C."/>
            <person name="Pearson M."/>
            <person name="Priest M."/>
            <person name="Roberts A."/>
            <person name="Saif S."/>
            <person name="Shea T."/>
            <person name="Sykes S."/>
            <person name="Wortman J."/>
            <person name="Nusbaum C."/>
            <person name="Birren B."/>
        </authorList>
    </citation>
    <scope>NUCLEOTIDE SEQUENCE [LARGE SCALE GENOMIC DNA]</scope>
    <source>
        <strain evidence="1">CBS 10118</strain>
    </source>
</reference>